<dbReference type="InterPro" id="IPR036667">
    <property type="entry name" value="PTS_IIB_sorbose-sp_sf"/>
</dbReference>
<comment type="caution">
    <text evidence="9">The sequence shown here is derived from an EMBL/GenBank/DDBJ whole genome shotgun (WGS) entry which is preliminary data.</text>
</comment>
<feature type="domain" description="PTS EIIB type-4" evidence="8">
    <location>
        <begin position="1"/>
        <end position="157"/>
    </location>
</feature>
<dbReference type="InterPro" id="IPR004720">
    <property type="entry name" value="PTS_IIB_sorbose-sp"/>
</dbReference>
<name>A0ABU4WPG9_9FIRM</name>
<accession>A0ABU4WPG9</accession>
<dbReference type="Proteomes" id="UP001285244">
    <property type="component" value="Unassembled WGS sequence"/>
</dbReference>
<evidence type="ECO:0000256" key="3">
    <source>
        <dbReference type="ARBA" id="ARBA00022490"/>
    </source>
</evidence>
<evidence type="ECO:0000256" key="7">
    <source>
        <dbReference type="ARBA" id="ARBA00022777"/>
    </source>
</evidence>
<keyword evidence="7" id="KW-0418">Kinase</keyword>
<dbReference type="Gene3D" id="3.40.35.10">
    <property type="entry name" value="Phosphotransferase system, sorbose subfamily IIB component"/>
    <property type="match status" value="1"/>
</dbReference>
<organism evidence="9 10">
    <name type="scientific">Absicoccus intestinalis</name>
    <dbReference type="NCBI Taxonomy" id="2926319"/>
    <lineage>
        <taxon>Bacteria</taxon>
        <taxon>Bacillati</taxon>
        <taxon>Bacillota</taxon>
        <taxon>Erysipelotrichia</taxon>
        <taxon>Erysipelotrichales</taxon>
        <taxon>Erysipelotrichaceae</taxon>
        <taxon>Absicoccus</taxon>
    </lineage>
</organism>
<keyword evidence="5" id="KW-0808">Transferase</keyword>
<reference evidence="9 10" key="1">
    <citation type="submission" date="2022-03" db="EMBL/GenBank/DDBJ databases">
        <title>Novel taxa within the pig intestine.</title>
        <authorList>
            <person name="Wylensek D."/>
            <person name="Bishof K."/>
            <person name="Afrizal A."/>
            <person name="Clavel T."/>
        </authorList>
    </citation>
    <scope>NUCLEOTIDE SEQUENCE [LARGE SCALE GENOMIC DNA]</scope>
    <source>
        <strain evidence="9 10">Cla-KB-P134</strain>
    </source>
</reference>
<sequence>MQNLVLTRIDDRLIHGQVMTAWIKNKNAQQVVIVDDDVANDEYMIEVLEMAIPEEIPIGIFTKEEGVEFFSQGLDAPTILLVKGPGVLNYLIDHNVPIDAIDVGGMGARSDRSTLYKNISTSPEENEEFKKLLDKNVNVFIQVMPQNKPVSVAEYIK</sequence>
<comment type="subcellular location">
    <subcellularLocation>
        <location evidence="1">Cytoplasm</location>
    </subcellularLocation>
</comment>
<keyword evidence="10" id="KW-1185">Reference proteome</keyword>
<proteinExistence type="predicted"/>
<dbReference type="EMBL" id="JALBUS010000031">
    <property type="protein sequence ID" value="MDX8418455.1"/>
    <property type="molecule type" value="Genomic_DNA"/>
</dbReference>
<evidence type="ECO:0000313" key="9">
    <source>
        <dbReference type="EMBL" id="MDX8418455.1"/>
    </source>
</evidence>
<keyword evidence="3" id="KW-0963">Cytoplasm</keyword>
<evidence type="ECO:0000256" key="1">
    <source>
        <dbReference type="ARBA" id="ARBA00004496"/>
    </source>
</evidence>
<protein>
    <submittedName>
        <fullName evidence="9">PTS sugar transporter subunit IIB</fullName>
    </submittedName>
</protein>
<dbReference type="SUPFAM" id="SSF52728">
    <property type="entry name" value="PTS IIb component"/>
    <property type="match status" value="1"/>
</dbReference>
<keyword evidence="4 9" id="KW-0762">Sugar transport</keyword>
<dbReference type="Pfam" id="PF03830">
    <property type="entry name" value="PTSIIB_sorb"/>
    <property type="match status" value="1"/>
</dbReference>
<evidence type="ECO:0000256" key="4">
    <source>
        <dbReference type="ARBA" id="ARBA00022597"/>
    </source>
</evidence>
<evidence type="ECO:0000259" key="8">
    <source>
        <dbReference type="PROSITE" id="PS51101"/>
    </source>
</evidence>
<keyword evidence="6" id="KW-0598">Phosphotransferase system</keyword>
<dbReference type="RefSeq" id="WP_320326694.1">
    <property type="nucleotide sequence ID" value="NZ_JALBUS010000031.1"/>
</dbReference>
<gene>
    <name evidence="9" type="ORF">MOZ64_11475</name>
</gene>
<keyword evidence="2" id="KW-0813">Transport</keyword>
<evidence type="ECO:0000256" key="5">
    <source>
        <dbReference type="ARBA" id="ARBA00022679"/>
    </source>
</evidence>
<evidence type="ECO:0000256" key="2">
    <source>
        <dbReference type="ARBA" id="ARBA00022448"/>
    </source>
</evidence>
<dbReference type="PROSITE" id="PS51101">
    <property type="entry name" value="PTS_EIIB_TYPE_4"/>
    <property type="match status" value="1"/>
</dbReference>
<evidence type="ECO:0000256" key="6">
    <source>
        <dbReference type="ARBA" id="ARBA00022683"/>
    </source>
</evidence>
<evidence type="ECO:0000313" key="10">
    <source>
        <dbReference type="Proteomes" id="UP001285244"/>
    </source>
</evidence>